<dbReference type="Proteomes" id="UP000293874">
    <property type="component" value="Unassembled WGS sequence"/>
</dbReference>
<reference evidence="2 3" key="1">
    <citation type="submission" date="2019-02" db="EMBL/GenBank/DDBJ databases">
        <title>Genomic Encyclopedia of Type Strains, Phase IV (KMG-IV): sequencing the most valuable type-strain genomes for metagenomic binning, comparative biology and taxonomic classification.</title>
        <authorList>
            <person name="Goeker M."/>
        </authorList>
    </citation>
    <scope>NUCLEOTIDE SEQUENCE [LARGE SCALE GENOMIC DNA]</scope>
    <source>
        <strain evidence="2 3">DSM 18116</strain>
    </source>
</reference>
<keyword evidence="3" id="KW-1185">Reference proteome</keyword>
<organism evidence="2 3">
    <name type="scientific">Pseudobacter ginsenosidimutans</name>
    <dbReference type="NCBI Taxonomy" id="661488"/>
    <lineage>
        <taxon>Bacteria</taxon>
        <taxon>Pseudomonadati</taxon>
        <taxon>Bacteroidota</taxon>
        <taxon>Chitinophagia</taxon>
        <taxon>Chitinophagales</taxon>
        <taxon>Chitinophagaceae</taxon>
        <taxon>Pseudobacter</taxon>
    </lineage>
</organism>
<comment type="caution">
    <text evidence="2">The sequence shown here is derived from an EMBL/GenBank/DDBJ whole genome shotgun (WGS) entry which is preliminary data.</text>
</comment>
<dbReference type="RefSeq" id="WP_130539906.1">
    <property type="nucleotide sequence ID" value="NZ_CP042431.1"/>
</dbReference>
<evidence type="ECO:0000313" key="3">
    <source>
        <dbReference type="Proteomes" id="UP000293874"/>
    </source>
</evidence>
<accession>A0A4Q7N1M1</accession>
<feature type="transmembrane region" description="Helical" evidence="1">
    <location>
        <begin position="144"/>
        <end position="161"/>
    </location>
</feature>
<feature type="transmembrane region" description="Helical" evidence="1">
    <location>
        <begin position="58"/>
        <end position="77"/>
    </location>
</feature>
<dbReference type="AlphaFoldDB" id="A0A4Q7N1M1"/>
<gene>
    <name evidence="2" type="ORF">EV199_1410</name>
</gene>
<feature type="transmembrane region" description="Helical" evidence="1">
    <location>
        <begin position="98"/>
        <end position="115"/>
    </location>
</feature>
<feature type="transmembrane region" description="Helical" evidence="1">
    <location>
        <begin position="33"/>
        <end position="52"/>
    </location>
</feature>
<keyword evidence="1" id="KW-0472">Membrane</keyword>
<keyword evidence="1" id="KW-0812">Transmembrane</keyword>
<evidence type="ECO:0000256" key="1">
    <source>
        <dbReference type="SAM" id="Phobius"/>
    </source>
</evidence>
<feature type="transmembrane region" description="Helical" evidence="1">
    <location>
        <begin position="167"/>
        <end position="185"/>
    </location>
</feature>
<evidence type="ECO:0000313" key="2">
    <source>
        <dbReference type="EMBL" id="RZS75541.1"/>
    </source>
</evidence>
<keyword evidence="1" id="KW-1133">Transmembrane helix</keyword>
<protein>
    <submittedName>
        <fullName evidence="2">Uncharacterized protein</fullName>
    </submittedName>
</protein>
<name>A0A4Q7N1M1_9BACT</name>
<dbReference type="OrthoDB" id="670335at2"/>
<sequence length="190" mass="21222">MKQAEPVLTPAESLQLIAGVMADSRHTFRPWRFVFLLWGWLIAAASLFFFFLKEYTDFRAYFLPFPLLVAVGVLLTIRHFRQQKHNSEGYADHYVKQLWTVLGIAFMVVVLVSIIRQVPPFTYTMVLGGIGTLVTGRLIRFGPLVAGGVFFLALAVGSVFIPDAYKPLLQAAAVILGYLAPGYLLKKVKA</sequence>
<proteinExistence type="predicted"/>
<dbReference type="EMBL" id="SGXA01000001">
    <property type="protein sequence ID" value="RZS75541.1"/>
    <property type="molecule type" value="Genomic_DNA"/>
</dbReference>